<feature type="binding site" evidence="8">
    <location>
        <position position="193"/>
    </location>
    <ligand>
        <name>Na(+)</name>
        <dbReference type="ChEBI" id="CHEBI:29101"/>
        <label>1</label>
    </ligand>
</feature>
<dbReference type="InterPro" id="IPR037272">
    <property type="entry name" value="SNS_sf"/>
</dbReference>
<evidence type="ECO:0000256" key="9">
    <source>
        <dbReference type="SAM" id="Phobius"/>
    </source>
</evidence>
<dbReference type="InterPro" id="IPR000175">
    <property type="entry name" value="Na/ntran_symport"/>
</dbReference>
<dbReference type="GO" id="GO:0051610">
    <property type="term" value="P:serotonin uptake"/>
    <property type="evidence" value="ECO:0000318"/>
    <property type="project" value="GO_Central"/>
</dbReference>
<dbReference type="PROSITE" id="PS50267">
    <property type="entry name" value="NA_NEUROTRAN_SYMP_3"/>
    <property type="match status" value="1"/>
</dbReference>
<evidence type="ECO:0008006" key="12">
    <source>
        <dbReference type="Google" id="ProtNLM"/>
    </source>
</evidence>
<keyword evidence="8" id="KW-0479">Metal-binding</keyword>
<keyword evidence="3" id="KW-0813">Transport</keyword>
<feature type="transmembrane region" description="Helical" evidence="9">
    <location>
        <begin position="223"/>
        <end position="247"/>
    </location>
</feature>
<protein>
    <recommendedName>
        <fullName evidence="12">Transporter</fullName>
    </recommendedName>
</protein>
<feature type="binding site" evidence="8">
    <location>
        <position position="127"/>
    </location>
    <ligand>
        <name>Na(+)</name>
        <dbReference type="ChEBI" id="CHEBI:29101"/>
        <label>1</label>
    </ligand>
</feature>
<feature type="binding site" evidence="8">
    <location>
        <position position="196"/>
    </location>
    <ligand>
        <name>Na(+)</name>
        <dbReference type="ChEBI" id="CHEBI:29101"/>
        <label>1</label>
    </ligand>
</feature>
<dbReference type="InParanoid" id="E9HUU0"/>
<evidence type="ECO:0000256" key="8">
    <source>
        <dbReference type="PIRSR" id="PIRSR600175-1"/>
    </source>
</evidence>
<evidence type="ECO:0000256" key="4">
    <source>
        <dbReference type="ARBA" id="ARBA00022692"/>
    </source>
</evidence>
<evidence type="ECO:0000256" key="3">
    <source>
        <dbReference type="ARBA" id="ARBA00022448"/>
    </source>
</evidence>
<feature type="transmembrane region" description="Helical" evidence="9">
    <location>
        <begin position="156"/>
        <end position="175"/>
    </location>
</feature>
<keyword evidence="8" id="KW-0915">Sodium</keyword>
<dbReference type="KEGG" id="dpx:DAPPUDRAFT_304891"/>
<keyword evidence="7 9" id="KW-0472">Membrane</keyword>
<dbReference type="GO" id="GO:0035725">
    <property type="term" value="P:sodium ion transmembrane transport"/>
    <property type="evidence" value="ECO:0000318"/>
    <property type="project" value="GO_Central"/>
</dbReference>
<keyword evidence="11" id="KW-1185">Reference proteome</keyword>
<dbReference type="PANTHER" id="PTHR11616:SF279">
    <property type="entry name" value="SODIUM-DEPENDENT SEROTONIN TRANSPORTER"/>
    <property type="match status" value="1"/>
</dbReference>
<feature type="binding site" evidence="8">
    <location>
        <position position="197"/>
    </location>
    <ligand>
        <name>Na(+)</name>
        <dbReference type="ChEBI" id="CHEBI:29101"/>
        <label>1</label>
    </ligand>
</feature>
<evidence type="ECO:0000256" key="6">
    <source>
        <dbReference type="ARBA" id="ARBA00022989"/>
    </source>
</evidence>
<dbReference type="Pfam" id="PF00209">
    <property type="entry name" value="SNF"/>
    <property type="match status" value="3"/>
</dbReference>
<dbReference type="EMBL" id="GL732824">
    <property type="protein sequence ID" value="EFX64493.1"/>
    <property type="molecule type" value="Genomic_DNA"/>
</dbReference>
<dbReference type="GO" id="GO:0006865">
    <property type="term" value="P:amino acid transport"/>
    <property type="evidence" value="ECO:0000318"/>
    <property type="project" value="GO_Central"/>
</dbReference>
<dbReference type="GO" id="GO:0045202">
    <property type="term" value="C:synapse"/>
    <property type="evidence" value="ECO:0000318"/>
    <property type="project" value="GO_Central"/>
</dbReference>
<dbReference type="GO" id="GO:0005335">
    <property type="term" value="F:serotonin:sodium:chloride symporter activity"/>
    <property type="evidence" value="ECO:0000318"/>
    <property type="project" value="GO_Central"/>
</dbReference>
<dbReference type="PhylomeDB" id="E9HUU0"/>
<proteinExistence type="inferred from homology"/>
<evidence type="ECO:0000256" key="2">
    <source>
        <dbReference type="ARBA" id="ARBA00006459"/>
    </source>
</evidence>
<gene>
    <name evidence="10" type="ORF">DAPPUDRAFT_304891</name>
</gene>
<dbReference type="SUPFAM" id="SSF161070">
    <property type="entry name" value="SNF-like"/>
    <property type="match status" value="1"/>
</dbReference>
<comment type="subcellular location">
    <subcellularLocation>
        <location evidence="1">Membrane</location>
        <topology evidence="1">Multi-pass membrane protein</topology>
    </subcellularLocation>
</comment>
<dbReference type="GO" id="GO:0005886">
    <property type="term" value="C:plasma membrane"/>
    <property type="evidence" value="ECO:0000318"/>
    <property type="project" value="GO_Central"/>
</dbReference>
<feature type="transmembrane region" description="Helical" evidence="9">
    <location>
        <begin position="253"/>
        <end position="275"/>
    </location>
</feature>
<dbReference type="GO" id="GO:0046872">
    <property type="term" value="F:metal ion binding"/>
    <property type="evidence" value="ECO:0007669"/>
    <property type="project" value="UniProtKB-KW"/>
</dbReference>
<dbReference type="OMA" id="CVERWRI"/>
<feature type="transmembrane region" description="Helical" evidence="9">
    <location>
        <begin position="181"/>
        <end position="202"/>
    </location>
</feature>
<evidence type="ECO:0000256" key="1">
    <source>
        <dbReference type="ARBA" id="ARBA00004141"/>
    </source>
</evidence>
<feature type="transmembrane region" description="Helical" evidence="9">
    <location>
        <begin position="49"/>
        <end position="67"/>
    </location>
</feature>
<name>E9HUU0_DAPPU</name>
<comment type="similarity">
    <text evidence="2">Belongs to the sodium:neurotransmitter symporter (SNF) (TC 2.A.22) family.</text>
</comment>
<evidence type="ECO:0000256" key="7">
    <source>
        <dbReference type="ARBA" id="ARBA00023136"/>
    </source>
</evidence>
<dbReference type="GO" id="GO:0098793">
    <property type="term" value="C:presynapse"/>
    <property type="evidence" value="ECO:0007669"/>
    <property type="project" value="GOC"/>
</dbReference>
<accession>E9HUU0</accession>
<organism evidence="10 11">
    <name type="scientific">Daphnia pulex</name>
    <name type="common">Water flea</name>
    <dbReference type="NCBI Taxonomy" id="6669"/>
    <lineage>
        <taxon>Eukaryota</taxon>
        <taxon>Metazoa</taxon>
        <taxon>Ecdysozoa</taxon>
        <taxon>Arthropoda</taxon>
        <taxon>Crustacea</taxon>
        <taxon>Branchiopoda</taxon>
        <taxon>Diplostraca</taxon>
        <taxon>Cladocera</taxon>
        <taxon>Anomopoda</taxon>
        <taxon>Daphniidae</taxon>
        <taxon>Daphnia</taxon>
    </lineage>
</organism>
<keyword evidence="4 9" id="KW-0812">Transmembrane</keyword>
<dbReference type="OrthoDB" id="6581954at2759"/>
<feature type="transmembrane region" description="Helical" evidence="9">
    <location>
        <begin position="120"/>
        <end position="144"/>
    </location>
</feature>
<keyword evidence="5" id="KW-0769">Symport</keyword>
<dbReference type="eggNOG" id="KOG3659">
    <property type="taxonomic scope" value="Eukaryota"/>
</dbReference>
<feature type="transmembrane region" description="Helical" evidence="9">
    <location>
        <begin position="79"/>
        <end position="100"/>
    </location>
</feature>
<dbReference type="AlphaFoldDB" id="E9HUU0"/>
<evidence type="ECO:0000256" key="5">
    <source>
        <dbReference type="ARBA" id="ARBA00022847"/>
    </source>
</evidence>
<dbReference type="GO" id="GO:0051378">
    <property type="term" value="F:serotonin binding"/>
    <property type="evidence" value="ECO:0000318"/>
    <property type="project" value="GO_Central"/>
</dbReference>
<evidence type="ECO:0000313" key="11">
    <source>
        <dbReference type="Proteomes" id="UP000000305"/>
    </source>
</evidence>
<dbReference type="GO" id="GO:0043005">
    <property type="term" value="C:neuron projection"/>
    <property type="evidence" value="ECO:0000318"/>
    <property type="project" value="GO_Central"/>
</dbReference>
<sequence length="381" mass="42798">MGMYYNTIIGWAVYYFVASFTSELPWTSCDHPRNVLENYRSDGMDDLGAIKWSLALCVFAVFVLVYFSLWKGVRSTGKAVWITAVAPYIVLIILLFRGASLPGAGDGIRYFLTPQWVDDALLTSSINLATSLLAGLVIFAVLGYMAEIRNVSIDQLGLEGPPGLVFVVYPEAIATKAGSTFWSMIFFFLLITLGLDSTFGGLEAMITGLCDEYPVLLGRRKELFVGMLLVFIYLCALPTTTYGGMYFVDLLNVYGPGIAILFLVFVEAMGVSWCYGTQRFSDDIESMLGFQPGPFWKITWAYVIFILLIFICTLIDPVPLDTQDYTYPAWPIKVGWVLTCSQPSRCLDRIPPRCFGVTSILYRYFVHIFWRKQWFGCVPSI</sequence>
<dbReference type="HOGENOM" id="CLU_726198_0_0_1"/>
<keyword evidence="6 9" id="KW-1133">Transmembrane helix</keyword>
<evidence type="ECO:0000313" key="10">
    <source>
        <dbReference type="EMBL" id="EFX64493.1"/>
    </source>
</evidence>
<dbReference type="PANTHER" id="PTHR11616">
    <property type="entry name" value="SODIUM/CHLORIDE DEPENDENT TRANSPORTER"/>
    <property type="match status" value="1"/>
</dbReference>
<dbReference type="Proteomes" id="UP000000305">
    <property type="component" value="Unassembled WGS sequence"/>
</dbReference>
<reference evidence="10 11" key="1">
    <citation type="journal article" date="2011" name="Science">
        <title>The ecoresponsive genome of Daphnia pulex.</title>
        <authorList>
            <person name="Colbourne J.K."/>
            <person name="Pfrender M.E."/>
            <person name="Gilbert D."/>
            <person name="Thomas W.K."/>
            <person name="Tucker A."/>
            <person name="Oakley T.H."/>
            <person name="Tokishita S."/>
            <person name="Aerts A."/>
            <person name="Arnold G.J."/>
            <person name="Basu M.K."/>
            <person name="Bauer D.J."/>
            <person name="Caceres C.E."/>
            <person name="Carmel L."/>
            <person name="Casola C."/>
            <person name="Choi J.H."/>
            <person name="Detter J.C."/>
            <person name="Dong Q."/>
            <person name="Dusheyko S."/>
            <person name="Eads B.D."/>
            <person name="Frohlich T."/>
            <person name="Geiler-Samerotte K.A."/>
            <person name="Gerlach D."/>
            <person name="Hatcher P."/>
            <person name="Jogdeo S."/>
            <person name="Krijgsveld J."/>
            <person name="Kriventseva E.V."/>
            <person name="Kultz D."/>
            <person name="Laforsch C."/>
            <person name="Lindquist E."/>
            <person name="Lopez J."/>
            <person name="Manak J.R."/>
            <person name="Muller J."/>
            <person name="Pangilinan J."/>
            <person name="Patwardhan R.P."/>
            <person name="Pitluck S."/>
            <person name="Pritham E.J."/>
            <person name="Rechtsteiner A."/>
            <person name="Rho M."/>
            <person name="Rogozin I.B."/>
            <person name="Sakarya O."/>
            <person name="Salamov A."/>
            <person name="Schaack S."/>
            <person name="Shapiro H."/>
            <person name="Shiga Y."/>
            <person name="Skalitzky C."/>
            <person name="Smith Z."/>
            <person name="Souvorov A."/>
            <person name="Sung W."/>
            <person name="Tang Z."/>
            <person name="Tsuchiya D."/>
            <person name="Tu H."/>
            <person name="Vos H."/>
            <person name="Wang M."/>
            <person name="Wolf Y.I."/>
            <person name="Yamagata H."/>
            <person name="Yamada T."/>
            <person name="Ye Y."/>
            <person name="Shaw J.R."/>
            <person name="Andrews J."/>
            <person name="Crease T.J."/>
            <person name="Tang H."/>
            <person name="Lucas S.M."/>
            <person name="Robertson H.M."/>
            <person name="Bork P."/>
            <person name="Koonin E.V."/>
            <person name="Zdobnov E.M."/>
            <person name="Grigoriev I.V."/>
            <person name="Lynch M."/>
            <person name="Boore J.L."/>
        </authorList>
    </citation>
    <scope>NUCLEOTIDE SEQUENCE [LARGE SCALE GENOMIC DNA]</scope>
</reference>
<feature type="transmembrane region" description="Helical" evidence="9">
    <location>
        <begin position="295"/>
        <end position="318"/>
    </location>
</feature>